<dbReference type="VEuPathDB" id="VectorBase:ISCI010347"/>
<dbReference type="PANTHER" id="PTHR13318">
    <property type="entry name" value="PARTNER OF PAIRED, ISOFORM B-RELATED"/>
    <property type="match status" value="1"/>
</dbReference>
<dbReference type="AlphaFoldDB" id="B7Q7K5"/>
<proteinExistence type="predicted"/>
<dbReference type="EMBL" id="ABJB010172081">
    <property type="status" value="NOT_ANNOTATED_CDS"/>
    <property type="molecule type" value="Genomic_DNA"/>
</dbReference>
<name>B7Q7K5_IXOSC</name>
<sequence length="398" mass="44596">MVPRKDSRVLSRLKRVSIVARLQETVAAGGIRRPKMADGKVLSLLKAILNRRDPAQDNPVQGTSALLPPAHELLEQKKGLNPLWRITTSEKCKVAVLTVSPTEMKQFLKQCPAQALPWIDGLSLHSKGIQEQWNIFISSTKMERLRSICPSVQQLSLEGFNLADPYRKRRSKLKHFPAKLRVLSFRNCIVDIKRLFSKVAENCALVTLDLGRCFFVSDDASRVDQASPSMLSSLRELYLEGYPFLDPSFHLGHVLRVCPSLQVLDIEGTTLGSHVILELVALNLPELRELYVGWTNVRDSSVLALTSGQLANLLTVCLVGTKVTNLGLLALCCRCPRLKTLRVDRVWCNEALLEEAKSSLAPNVQVEWCSSRSDNVNNVLRHEGCEHFRERASRPSFT</sequence>
<dbReference type="InParanoid" id="B7Q7K5"/>
<dbReference type="OrthoDB" id="6488436at2759"/>
<accession>B7Q7K5</accession>
<dbReference type="Proteomes" id="UP000001555">
    <property type="component" value="Unassembled WGS sequence"/>
</dbReference>
<dbReference type="VEuPathDB" id="VectorBase:ISCP_024598"/>
<reference evidence="1 3" key="1">
    <citation type="submission" date="2008-03" db="EMBL/GenBank/DDBJ databases">
        <title>Annotation of Ixodes scapularis.</title>
        <authorList>
            <consortium name="Ixodes scapularis Genome Project Consortium"/>
            <person name="Caler E."/>
            <person name="Hannick L.I."/>
            <person name="Bidwell S."/>
            <person name="Joardar V."/>
            <person name="Thiagarajan M."/>
            <person name="Amedeo P."/>
            <person name="Galinsky K.J."/>
            <person name="Schobel S."/>
            <person name="Inman J."/>
            <person name="Hostetler J."/>
            <person name="Miller J."/>
            <person name="Hammond M."/>
            <person name="Megy K."/>
            <person name="Lawson D."/>
            <person name="Kodira C."/>
            <person name="Sutton G."/>
            <person name="Meyer J."/>
            <person name="Hill C.A."/>
            <person name="Birren B."/>
            <person name="Nene V."/>
            <person name="Collins F."/>
            <person name="Alarcon-Chaidez F."/>
            <person name="Wikel S."/>
            <person name="Strausberg R."/>
        </authorList>
    </citation>
    <scope>NUCLEOTIDE SEQUENCE [LARGE SCALE GENOMIC DNA]</scope>
    <source>
        <strain evidence="3">Wikel</strain>
        <strain evidence="1">Wikel colony</strain>
    </source>
</reference>
<organism>
    <name type="scientific">Ixodes scapularis</name>
    <name type="common">Black-legged tick</name>
    <name type="synonym">Deer tick</name>
    <dbReference type="NCBI Taxonomy" id="6945"/>
    <lineage>
        <taxon>Eukaryota</taxon>
        <taxon>Metazoa</taxon>
        <taxon>Ecdysozoa</taxon>
        <taxon>Arthropoda</taxon>
        <taxon>Chelicerata</taxon>
        <taxon>Arachnida</taxon>
        <taxon>Acari</taxon>
        <taxon>Parasitiformes</taxon>
        <taxon>Ixodida</taxon>
        <taxon>Ixodoidea</taxon>
        <taxon>Ixodidae</taxon>
        <taxon>Ixodinae</taxon>
        <taxon>Ixodes</taxon>
    </lineage>
</organism>
<keyword evidence="3" id="KW-1185">Reference proteome</keyword>
<dbReference type="Gene3D" id="3.80.10.10">
    <property type="entry name" value="Ribonuclease Inhibitor"/>
    <property type="match status" value="1"/>
</dbReference>
<evidence type="ECO:0000313" key="1">
    <source>
        <dbReference type="EMBL" id="EEC14827.1"/>
    </source>
</evidence>
<protein>
    <submittedName>
        <fullName evidence="1 2">F-box/leucine rich repeat protein, putative</fullName>
    </submittedName>
</protein>
<dbReference type="FunFam" id="3.80.10.10:FF:001338">
    <property type="entry name" value="F-box/leucine rich repeat protein, putative"/>
    <property type="match status" value="1"/>
</dbReference>
<dbReference type="VEuPathDB" id="VectorBase:ISCW010347"/>
<reference evidence="2" key="2">
    <citation type="submission" date="2020-05" db="UniProtKB">
        <authorList>
            <consortium name="EnsemblMetazoa"/>
        </authorList>
    </citation>
    <scope>IDENTIFICATION</scope>
    <source>
        <strain evidence="2">wikel</strain>
    </source>
</reference>
<dbReference type="SUPFAM" id="SSF52047">
    <property type="entry name" value="RNI-like"/>
    <property type="match status" value="1"/>
</dbReference>
<dbReference type="InterPro" id="IPR032675">
    <property type="entry name" value="LRR_dom_sf"/>
</dbReference>
<dbReference type="PaxDb" id="6945-B7Q7K5"/>
<evidence type="ECO:0000313" key="3">
    <source>
        <dbReference type="Proteomes" id="UP000001555"/>
    </source>
</evidence>
<dbReference type="EMBL" id="DS876201">
    <property type="protein sequence ID" value="EEC14827.1"/>
    <property type="molecule type" value="Genomic_DNA"/>
</dbReference>
<dbReference type="PANTHER" id="PTHR13318:SF190">
    <property type="entry name" value="PARTNER OF PAIRED, ISOFORM B"/>
    <property type="match status" value="1"/>
</dbReference>
<dbReference type="HOGENOM" id="CLU_693150_0_0_1"/>
<dbReference type="EMBL" id="ABJB010891740">
    <property type="status" value="NOT_ANNOTATED_CDS"/>
    <property type="molecule type" value="Genomic_DNA"/>
</dbReference>
<gene>
    <name evidence="1" type="ORF">IscW_ISCW010347</name>
</gene>
<dbReference type="EnsemblMetazoa" id="ISCW010347-RA">
    <property type="protein sequence ID" value="ISCW010347-PA"/>
    <property type="gene ID" value="ISCW010347"/>
</dbReference>
<evidence type="ECO:0000313" key="2">
    <source>
        <dbReference type="EnsemblMetazoa" id="ISCW010347-PA"/>
    </source>
</evidence>